<evidence type="ECO:0000259" key="5">
    <source>
        <dbReference type="SMART" id="SM00478"/>
    </source>
</evidence>
<dbReference type="InterPro" id="IPR011257">
    <property type="entry name" value="DNA_glycosylase"/>
</dbReference>
<dbReference type="GO" id="GO:0043916">
    <property type="term" value="F:DNA-7-methylguanine glycosylase activity"/>
    <property type="evidence" value="ECO:0007669"/>
    <property type="project" value="TreeGrafter"/>
</dbReference>
<dbReference type="PANTHER" id="PTHR43003">
    <property type="entry name" value="DNA-3-METHYLADENINE GLYCOSYLASE"/>
    <property type="match status" value="1"/>
</dbReference>
<dbReference type="STRING" id="665118.SAMN02983003_2892"/>
<dbReference type="OrthoDB" id="9785929at2"/>
<dbReference type="Pfam" id="PF00730">
    <property type="entry name" value="HhH-GPD"/>
    <property type="match status" value="1"/>
</dbReference>
<evidence type="ECO:0000313" key="6">
    <source>
        <dbReference type="EMBL" id="SFZ85723.1"/>
    </source>
</evidence>
<dbReference type="GO" id="GO:0006307">
    <property type="term" value="P:DNA alkylation repair"/>
    <property type="evidence" value="ECO:0007669"/>
    <property type="project" value="TreeGrafter"/>
</dbReference>
<dbReference type="InterPro" id="IPR003265">
    <property type="entry name" value="HhH-GPD_domain"/>
</dbReference>
<organism evidence="6 7">
    <name type="scientific">Devosia enhydra</name>
    <dbReference type="NCBI Taxonomy" id="665118"/>
    <lineage>
        <taxon>Bacteria</taxon>
        <taxon>Pseudomonadati</taxon>
        <taxon>Pseudomonadota</taxon>
        <taxon>Alphaproteobacteria</taxon>
        <taxon>Hyphomicrobiales</taxon>
        <taxon>Devosiaceae</taxon>
        <taxon>Devosia</taxon>
    </lineage>
</organism>
<dbReference type="GO" id="GO:0008725">
    <property type="term" value="F:DNA-3-methyladenine glycosylase activity"/>
    <property type="evidence" value="ECO:0007669"/>
    <property type="project" value="TreeGrafter"/>
</dbReference>
<proteinExistence type="predicted"/>
<dbReference type="EC" id="3.2.2.21" evidence="2"/>
<keyword evidence="4" id="KW-0234">DNA repair</keyword>
<dbReference type="GO" id="GO:0005737">
    <property type="term" value="C:cytoplasm"/>
    <property type="evidence" value="ECO:0007669"/>
    <property type="project" value="TreeGrafter"/>
</dbReference>
<dbReference type="EMBL" id="FPKU01000002">
    <property type="protein sequence ID" value="SFZ85723.1"/>
    <property type="molecule type" value="Genomic_DNA"/>
</dbReference>
<dbReference type="SUPFAM" id="SSF48150">
    <property type="entry name" value="DNA-glycosylase"/>
    <property type="match status" value="1"/>
</dbReference>
<dbReference type="SMART" id="SM00478">
    <property type="entry name" value="ENDO3c"/>
    <property type="match status" value="1"/>
</dbReference>
<gene>
    <name evidence="6" type="ORF">SAMN02983003_2892</name>
</gene>
<evidence type="ECO:0000256" key="2">
    <source>
        <dbReference type="ARBA" id="ARBA00012000"/>
    </source>
</evidence>
<evidence type="ECO:0000256" key="3">
    <source>
        <dbReference type="ARBA" id="ARBA00022763"/>
    </source>
</evidence>
<dbReference type="InterPro" id="IPR051912">
    <property type="entry name" value="Alkylbase_DNA_Glycosylase/TA"/>
</dbReference>
<evidence type="ECO:0000313" key="7">
    <source>
        <dbReference type="Proteomes" id="UP000183447"/>
    </source>
</evidence>
<dbReference type="Gene3D" id="1.10.340.30">
    <property type="entry name" value="Hypothetical protein, domain 2"/>
    <property type="match status" value="1"/>
</dbReference>
<protein>
    <recommendedName>
        <fullName evidence="2">DNA-3-methyladenine glycosylase II</fullName>
        <ecNumber evidence="2">3.2.2.21</ecNumber>
    </recommendedName>
</protein>
<sequence length="218" mass="23181">MTDPVTHRLTTAEAIAEHLHGLIRRDGRLADVVARAGPVDVRMTEPGFAGMAKVICGQQLSVASARAIWTRFAAIEGATDPGQFLLLPEETIRASGFSAGKTRTLRAVAEAVVAGELDFSHIELLPAEAAIARLTAIKGIGPWTAEIYLMFCAGHPDVFPSGDLALQKAVAHALGLDTRPAAAELAAIAKAWSPHRAAAALLFWRYFAAIREREGIAL</sequence>
<keyword evidence="3" id="KW-0227">DNA damage</keyword>
<accession>A0A1K2I0J7</accession>
<evidence type="ECO:0000256" key="4">
    <source>
        <dbReference type="ARBA" id="ARBA00023204"/>
    </source>
</evidence>
<dbReference type="GO" id="GO:0006285">
    <property type="term" value="P:base-excision repair, AP site formation"/>
    <property type="evidence" value="ECO:0007669"/>
    <property type="project" value="TreeGrafter"/>
</dbReference>
<comment type="catalytic activity">
    <reaction evidence="1">
        <text>Hydrolysis of alkylated DNA, releasing 3-methyladenine, 3-methylguanine, 7-methylguanine and 7-methyladenine.</text>
        <dbReference type="EC" id="3.2.2.21"/>
    </reaction>
</comment>
<dbReference type="PANTHER" id="PTHR43003:SF13">
    <property type="entry name" value="DNA-3-METHYLADENINE GLYCOSYLASE 2"/>
    <property type="match status" value="1"/>
</dbReference>
<evidence type="ECO:0000256" key="1">
    <source>
        <dbReference type="ARBA" id="ARBA00000086"/>
    </source>
</evidence>
<name>A0A1K2I0J7_9HYPH</name>
<dbReference type="Gene3D" id="1.10.1670.40">
    <property type="match status" value="1"/>
</dbReference>
<keyword evidence="7" id="KW-1185">Reference proteome</keyword>
<feature type="domain" description="HhH-GPD" evidence="5">
    <location>
        <begin position="56"/>
        <end position="208"/>
    </location>
</feature>
<dbReference type="GO" id="GO:0032131">
    <property type="term" value="F:alkylated DNA binding"/>
    <property type="evidence" value="ECO:0007669"/>
    <property type="project" value="TreeGrafter"/>
</dbReference>
<reference evidence="6 7" key="1">
    <citation type="submission" date="2016-11" db="EMBL/GenBank/DDBJ databases">
        <authorList>
            <person name="Jaros S."/>
            <person name="Januszkiewicz K."/>
            <person name="Wedrychowicz H."/>
        </authorList>
    </citation>
    <scope>NUCLEOTIDE SEQUENCE [LARGE SCALE GENOMIC DNA]</scope>
    <source>
        <strain evidence="6 7">ATCC 23634</strain>
    </source>
</reference>
<dbReference type="GO" id="GO:0032993">
    <property type="term" value="C:protein-DNA complex"/>
    <property type="evidence" value="ECO:0007669"/>
    <property type="project" value="TreeGrafter"/>
</dbReference>
<dbReference type="Proteomes" id="UP000183447">
    <property type="component" value="Unassembled WGS sequence"/>
</dbReference>
<dbReference type="CDD" id="cd00056">
    <property type="entry name" value="ENDO3c"/>
    <property type="match status" value="1"/>
</dbReference>
<dbReference type="RefSeq" id="WP_072344321.1">
    <property type="nucleotide sequence ID" value="NZ_FPKU01000002.1"/>
</dbReference>
<dbReference type="AlphaFoldDB" id="A0A1K2I0J7"/>